<feature type="region of interest" description="Disordered" evidence="7">
    <location>
        <begin position="55"/>
        <end position="76"/>
    </location>
</feature>
<evidence type="ECO:0000256" key="3">
    <source>
        <dbReference type="ARBA" id="ARBA00023015"/>
    </source>
</evidence>
<dbReference type="GO" id="GO:0006351">
    <property type="term" value="P:DNA-templated transcription"/>
    <property type="evidence" value="ECO:0007669"/>
    <property type="project" value="InterPro"/>
</dbReference>
<dbReference type="AlphaFoldDB" id="S8ANP2"/>
<dbReference type="Pfam" id="PF04082">
    <property type="entry name" value="Fungal_trans"/>
    <property type="match status" value="1"/>
</dbReference>
<keyword evidence="2" id="KW-0479">Metal-binding</keyword>
<keyword evidence="3" id="KW-0805">Transcription regulation</keyword>
<dbReference type="CDD" id="cd12148">
    <property type="entry name" value="fungal_TF_MHR"/>
    <property type="match status" value="1"/>
</dbReference>
<dbReference type="Gene3D" id="4.10.240.10">
    <property type="entry name" value="Zn(2)-C6 fungal-type DNA-binding domain"/>
    <property type="match status" value="1"/>
</dbReference>
<dbReference type="PANTHER" id="PTHR47338:SF9">
    <property type="entry name" value="ZN(II)2CYS6 TRANSCRIPTION FACTOR (EUROFUNG)"/>
    <property type="match status" value="1"/>
</dbReference>
<evidence type="ECO:0000256" key="5">
    <source>
        <dbReference type="ARBA" id="ARBA00023163"/>
    </source>
</evidence>
<dbReference type="PROSITE" id="PS50048">
    <property type="entry name" value="ZN2_CY6_FUNGAL_2"/>
    <property type="match status" value="1"/>
</dbReference>
<dbReference type="InterPro" id="IPR050815">
    <property type="entry name" value="TF_fung"/>
</dbReference>
<dbReference type="EMBL" id="KB644410">
    <property type="protein sequence ID" value="EPS27513.1"/>
    <property type="molecule type" value="Genomic_DNA"/>
</dbReference>
<dbReference type="Pfam" id="PF00172">
    <property type="entry name" value="Zn_clus"/>
    <property type="match status" value="1"/>
</dbReference>
<dbReference type="OrthoDB" id="424974at2759"/>
<evidence type="ECO:0000256" key="7">
    <source>
        <dbReference type="SAM" id="MobiDB-lite"/>
    </source>
</evidence>
<gene>
    <name evidence="9" type="ORF">PDE_02456</name>
</gene>
<keyword evidence="10" id="KW-1185">Reference proteome</keyword>
<protein>
    <recommendedName>
        <fullName evidence="8">Zn(2)-C6 fungal-type domain-containing protein</fullName>
    </recommendedName>
</protein>
<dbReference type="STRING" id="933388.S8ANP2"/>
<dbReference type="PROSITE" id="PS00463">
    <property type="entry name" value="ZN2_CY6_FUNGAL_1"/>
    <property type="match status" value="1"/>
</dbReference>
<dbReference type="HOGENOM" id="CLU_015161_3_0_1"/>
<organism evidence="9 10">
    <name type="scientific">Penicillium oxalicum (strain 114-2 / CGMCC 5302)</name>
    <name type="common">Penicillium decumbens</name>
    <dbReference type="NCBI Taxonomy" id="933388"/>
    <lineage>
        <taxon>Eukaryota</taxon>
        <taxon>Fungi</taxon>
        <taxon>Dikarya</taxon>
        <taxon>Ascomycota</taxon>
        <taxon>Pezizomycotina</taxon>
        <taxon>Eurotiomycetes</taxon>
        <taxon>Eurotiomycetidae</taxon>
        <taxon>Eurotiales</taxon>
        <taxon>Aspergillaceae</taxon>
        <taxon>Penicillium</taxon>
    </lineage>
</organism>
<keyword evidence="6" id="KW-0539">Nucleus</keyword>
<comment type="subcellular location">
    <subcellularLocation>
        <location evidence="1">Nucleus</location>
    </subcellularLocation>
</comment>
<dbReference type="GO" id="GO:0000981">
    <property type="term" value="F:DNA-binding transcription factor activity, RNA polymerase II-specific"/>
    <property type="evidence" value="ECO:0007669"/>
    <property type="project" value="InterPro"/>
</dbReference>
<evidence type="ECO:0000256" key="1">
    <source>
        <dbReference type="ARBA" id="ARBA00004123"/>
    </source>
</evidence>
<dbReference type="GO" id="GO:0005634">
    <property type="term" value="C:nucleus"/>
    <property type="evidence" value="ECO:0007669"/>
    <property type="project" value="UniProtKB-SubCell"/>
</dbReference>
<dbReference type="PANTHER" id="PTHR47338">
    <property type="entry name" value="ZN(II)2CYS6 TRANSCRIPTION FACTOR (EUROFUNG)-RELATED"/>
    <property type="match status" value="1"/>
</dbReference>
<evidence type="ECO:0000313" key="10">
    <source>
        <dbReference type="Proteomes" id="UP000019376"/>
    </source>
</evidence>
<dbReference type="InterPro" id="IPR036864">
    <property type="entry name" value="Zn2-C6_fun-type_DNA-bd_sf"/>
</dbReference>
<reference evidence="9 10" key="1">
    <citation type="journal article" date="2013" name="PLoS ONE">
        <title>Genomic and secretomic analyses reveal unique features of the lignocellulolytic enzyme system of Penicillium decumbens.</title>
        <authorList>
            <person name="Liu G."/>
            <person name="Zhang L."/>
            <person name="Wei X."/>
            <person name="Zou G."/>
            <person name="Qin Y."/>
            <person name="Ma L."/>
            <person name="Li J."/>
            <person name="Zheng H."/>
            <person name="Wang S."/>
            <person name="Wang C."/>
            <person name="Xun L."/>
            <person name="Zhao G.-P."/>
            <person name="Zhou Z."/>
            <person name="Qu Y."/>
        </authorList>
    </citation>
    <scope>NUCLEOTIDE SEQUENCE [LARGE SCALE GENOMIC DNA]</scope>
    <source>
        <strain evidence="10">114-2 / CGMCC 5302</strain>
    </source>
</reference>
<keyword evidence="4" id="KW-0238">DNA-binding</keyword>
<evidence type="ECO:0000313" key="9">
    <source>
        <dbReference type="EMBL" id="EPS27513.1"/>
    </source>
</evidence>
<dbReference type="InterPro" id="IPR007219">
    <property type="entry name" value="XnlR_reg_dom"/>
</dbReference>
<dbReference type="InterPro" id="IPR001138">
    <property type="entry name" value="Zn2Cys6_DnaBD"/>
</dbReference>
<dbReference type="GO" id="GO:0003677">
    <property type="term" value="F:DNA binding"/>
    <property type="evidence" value="ECO:0007669"/>
    <property type="project" value="UniProtKB-KW"/>
</dbReference>
<evidence type="ECO:0000256" key="2">
    <source>
        <dbReference type="ARBA" id="ARBA00022723"/>
    </source>
</evidence>
<dbReference type="Proteomes" id="UP000019376">
    <property type="component" value="Unassembled WGS sequence"/>
</dbReference>
<dbReference type="SMART" id="SM00066">
    <property type="entry name" value="GAL4"/>
    <property type="match status" value="1"/>
</dbReference>
<evidence type="ECO:0000259" key="8">
    <source>
        <dbReference type="PROSITE" id="PS50048"/>
    </source>
</evidence>
<sequence>MEHSDSSISERPTKRVRQACEPCRRKKAKCPGEQPICSLCARLRQNCVYAEERRRLREPEEPGRTSPGRQGTTQSLEDRLKSLEGKLGVVIDHLGTSQHLNRSILSGPSVSVTLPPWDDVVAIAELYLLYCESQPLPIFHTGSFINSLQSRDIEVIYAILALCLRFSTSHRSASNLSEQVNGYAEVARGLVMKRVSEGPVEVSTLQCLCLLSMVDFTNGNTHRSSIHSSLAMNLAQCANLGQEPRAPISNISREERRRCFWSICLLKRLHGGDFSIDLPDVGGLAYPRSPSRPARILSPGPTHPETRRSDIQDQGILAYVIMLSEAFARTGRYVRLHGRPSTVPPWSPHSEYSKIIALQMDLETKMPLTHRFKPANLNDRSLEELQAHREYWGPWFLNQFMYHTMLCLLNHPLLLSLSLRTFRSTIPEIFLQHTSDLISSHTTWIIHFINYFEEKGFFVSDPLLGYSAAVVATIELQLSFTDNETIREQKRDRFTKCVKFVQQLGQQWPHMARLAQRLQHLEDAVSATYQSDPSAENQSLLIDLSKFWEILEYSSNSDAASARRLFGDSLYAGPSTTNPEVSQTSPLPAPTRIGEERPASLQSPGTFAGNAAGFADYTATSVVSPQQLTLTNDEFSILATNFFSQGQEFLRSGDAWTNIGNF</sequence>
<name>S8ANP2_PENO1</name>
<dbReference type="SUPFAM" id="SSF57701">
    <property type="entry name" value="Zn2/Cys6 DNA-binding domain"/>
    <property type="match status" value="1"/>
</dbReference>
<evidence type="ECO:0000256" key="4">
    <source>
        <dbReference type="ARBA" id="ARBA00023125"/>
    </source>
</evidence>
<keyword evidence="5" id="KW-0804">Transcription</keyword>
<dbReference type="PhylomeDB" id="S8ANP2"/>
<dbReference type="eggNOG" id="ENOG502QQ29">
    <property type="taxonomic scope" value="Eukaryota"/>
</dbReference>
<feature type="domain" description="Zn(2)-C6 fungal-type" evidence="8">
    <location>
        <begin position="19"/>
        <end position="49"/>
    </location>
</feature>
<proteinExistence type="predicted"/>
<evidence type="ECO:0000256" key="6">
    <source>
        <dbReference type="ARBA" id="ARBA00023242"/>
    </source>
</evidence>
<dbReference type="GO" id="GO:0008270">
    <property type="term" value="F:zinc ion binding"/>
    <property type="evidence" value="ECO:0007669"/>
    <property type="project" value="InterPro"/>
</dbReference>
<accession>S8ANP2</accession>
<dbReference type="CDD" id="cd00067">
    <property type="entry name" value="GAL4"/>
    <property type="match status" value="1"/>
</dbReference>